<dbReference type="PANTHER" id="PTHR47592:SF31">
    <property type="entry name" value="ZINC FINGER, CCHC-TYPE-RELATED"/>
    <property type="match status" value="1"/>
</dbReference>
<dbReference type="Proteomes" id="UP000257109">
    <property type="component" value="Unassembled WGS sequence"/>
</dbReference>
<proteinExistence type="predicted"/>
<evidence type="ECO:0000259" key="1">
    <source>
        <dbReference type="Pfam" id="PF22936"/>
    </source>
</evidence>
<dbReference type="Pfam" id="PF14223">
    <property type="entry name" value="Retrotran_gag_2"/>
    <property type="match status" value="1"/>
</dbReference>
<organism evidence="2 3">
    <name type="scientific">Mucuna pruriens</name>
    <name type="common">Velvet bean</name>
    <name type="synonym">Dolichos pruriens</name>
    <dbReference type="NCBI Taxonomy" id="157652"/>
    <lineage>
        <taxon>Eukaryota</taxon>
        <taxon>Viridiplantae</taxon>
        <taxon>Streptophyta</taxon>
        <taxon>Embryophyta</taxon>
        <taxon>Tracheophyta</taxon>
        <taxon>Spermatophyta</taxon>
        <taxon>Magnoliopsida</taxon>
        <taxon>eudicotyledons</taxon>
        <taxon>Gunneridae</taxon>
        <taxon>Pentapetalae</taxon>
        <taxon>rosids</taxon>
        <taxon>fabids</taxon>
        <taxon>Fabales</taxon>
        <taxon>Fabaceae</taxon>
        <taxon>Papilionoideae</taxon>
        <taxon>50 kb inversion clade</taxon>
        <taxon>NPAAA clade</taxon>
        <taxon>indigoferoid/millettioid clade</taxon>
        <taxon>Phaseoleae</taxon>
        <taxon>Mucuna</taxon>
    </lineage>
</organism>
<dbReference type="PANTHER" id="PTHR47592">
    <property type="entry name" value="PBF68 PROTEIN"/>
    <property type="match status" value="1"/>
</dbReference>
<protein>
    <recommendedName>
        <fullName evidence="1">Retrovirus-related Pol polyprotein from transposon TNT 1-94-like beta-barrel domain-containing protein</fullName>
    </recommendedName>
</protein>
<dbReference type="Pfam" id="PF22936">
    <property type="entry name" value="Pol_BBD"/>
    <property type="match status" value="1"/>
</dbReference>
<name>A0A371GIE7_MUCPR</name>
<gene>
    <name evidence="2" type="ORF">CR513_27800</name>
</gene>
<reference evidence="2" key="1">
    <citation type="submission" date="2018-05" db="EMBL/GenBank/DDBJ databases">
        <title>Draft genome of Mucuna pruriens seed.</title>
        <authorList>
            <person name="Nnadi N.E."/>
            <person name="Vos R."/>
            <person name="Hasami M.H."/>
            <person name="Devisetty U.K."/>
            <person name="Aguiy J.C."/>
        </authorList>
    </citation>
    <scope>NUCLEOTIDE SEQUENCE [LARGE SCALE GENOMIC DNA]</scope>
    <source>
        <strain evidence="2">JCA_2017</strain>
    </source>
</reference>
<dbReference type="OrthoDB" id="418757at2759"/>
<dbReference type="InterPro" id="IPR054722">
    <property type="entry name" value="PolX-like_BBD"/>
</dbReference>
<keyword evidence="3" id="KW-1185">Reference proteome</keyword>
<evidence type="ECO:0000313" key="3">
    <source>
        <dbReference type="Proteomes" id="UP000257109"/>
    </source>
</evidence>
<accession>A0A371GIE7</accession>
<sequence>MEGNTNRMMSLNNTKYHLWKGKMKDLLFVKKIHLPVFATQKSKSIETHAGTLWEKIKSLYGSKYGNNKLFLLNSIVSLKFKEDTSLLDHLNEFQGILNQMVKSEKGTKRGREKSISKSKFRYKNVEYHYFYKIGHIQKHCFLWRNENKGKKDHDYNDDRVTTTIGNVLIILRDFELVNLVFDESMWIIDSGATLHVTLRKVFFTSYTSGDFGVLKMGNDGVTKTIGVGDVCFQTNMGVQLWLRGVKHALNVCYNLISMHMLDNGGYDNHFGYEKWKLIESNLVVTKGEKISKLYWTKALVAKDSVNSMDIEASLRHRKLSHISEKWLNYLAKKNMLP</sequence>
<feature type="domain" description="Retrovirus-related Pol polyprotein from transposon TNT 1-94-like beta-barrel" evidence="1">
    <location>
        <begin position="186"/>
        <end position="266"/>
    </location>
</feature>
<dbReference type="AlphaFoldDB" id="A0A371GIE7"/>
<dbReference type="EMBL" id="QJKJ01005422">
    <property type="protein sequence ID" value="RDX90348.1"/>
    <property type="molecule type" value="Genomic_DNA"/>
</dbReference>
<comment type="caution">
    <text evidence="2">The sequence shown here is derived from an EMBL/GenBank/DDBJ whole genome shotgun (WGS) entry which is preliminary data.</text>
</comment>
<feature type="non-terminal residue" evidence="2">
    <location>
        <position position="1"/>
    </location>
</feature>
<evidence type="ECO:0000313" key="2">
    <source>
        <dbReference type="EMBL" id="RDX90348.1"/>
    </source>
</evidence>